<organism evidence="1 3">
    <name type="scientific">Didymodactylos carnosus</name>
    <dbReference type="NCBI Taxonomy" id="1234261"/>
    <lineage>
        <taxon>Eukaryota</taxon>
        <taxon>Metazoa</taxon>
        <taxon>Spiralia</taxon>
        <taxon>Gnathifera</taxon>
        <taxon>Rotifera</taxon>
        <taxon>Eurotatoria</taxon>
        <taxon>Bdelloidea</taxon>
        <taxon>Philodinida</taxon>
        <taxon>Philodinidae</taxon>
        <taxon>Didymodactylos</taxon>
    </lineage>
</organism>
<dbReference type="EMBL" id="CAJNOQ010006295">
    <property type="protein sequence ID" value="CAF1130162.1"/>
    <property type="molecule type" value="Genomic_DNA"/>
</dbReference>
<gene>
    <name evidence="1" type="ORF">GPM918_LOCUS20149</name>
    <name evidence="2" type="ORF">SRO942_LOCUS20146</name>
</gene>
<proteinExistence type="predicted"/>
<dbReference type="SUPFAM" id="SSF46689">
    <property type="entry name" value="Homeodomain-like"/>
    <property type="match status" value="1"/>
</dbReference>
<dbReference type="Gene3D" id="1.10.10.60">
    <property type="entry name" value="Homeodomain-like"/>
    <property type="match status" value="1"/>
</dbReference>
<evidence type="ECO:0008006" key="4">
    <source>
        <dbReference type="Google" id="ProtNLM"/>
    </source>
</evidence>
<dbReference type="EMBL" id="CAJOBC010006295">
    <property type="protein sequence ID" value="CAF3893875.1"/>
    <property type="molecule type" value="Genomic_DNA"/>
</dbReference>
<dbReference type="InterPro" id="IPR009057">
    <property type="entry name" value="Homeodomain-like_sf"/>
</dbReference>
<evidence type="ECO:0000313" key="2">
    <source>
        <dbReference type="EMBL" id="CAF3893875.1"/>
    </source>
</evidence>
<accession>A0A814R8R9</accession>
<evidence type="ECO:0000313" key="3">
    <source>
        <dbReference type="Proteomes" id="UP000663829"/>
    </source>
</evidence>
<dbReference type="Proteomes" id="UP000681722">
    <property type="component" value="Unassembled WGS sequence"/>
</dbReference>
<dbReference type="AlphaFoldDB" id="A0A814R8R9"/>
<reference evidence="1" key="1">
    <citation type="submission" date="2021-02" db="EMBL/GenBank/DDBJ databases">
        <authorList>
            <person name="Nowell W R."/>
        </authorList>
    </citation>
    <scope>NUCLEOTIDE SEQUENCE</scope>
</reference>
<name>A0A814R8R9_9BILA</name>
<sequence length="111" mass="13443">MVQSVHYVDEIKNLDWIHISQYHLDNRWSPIVCKNAWEQICNDRINQKQWTEHEEQLLINLVEREQTIDDHGIGDKWPIIADIIKNHETTTQFMMRTNLRPSYLSPYRDLK</sequence>
<evidence type="ECO:0000313" key="1">
    <source>
        <dbReference type="EMBL" id="CAF1130162.1"/>
    </source>
</evidence>
<protein>
    <recommendedName>
        <fullName evidence="4">Myb-like domain-containing protein</fullName>
    </recommendedName>
</protein>
<keyword evidence="3" id="KW-1185">Reference proteome</keyword>
<dbReference type="Proteomes" id="UP000663829">
    <property type="component" value="Unassembled WGS sequence"/>
</dbReference>
<dbReference type="OrthoDB" id="2143914at2759"/>
<feature type="non-terminal residue" evidence="1">
    <location>
        <position position="1"/>
    </location>
</feature>
<comment type="caution">
    <text evidence="1">The sequence shown here is derived from an EMBL/GenBank/DDBJ whole genome shotgun (WGS) entry which is preliminary data.</text>
</comment>